<dbReference type="InterPro" id="IPR007221">
    <property type="entry name" value="MreC"/>
</dbReference>
<evidence type="ECO:0000313" key="8">
    <source>
        <dbReference type="Proteomes" id="UP000017148"/>
    </source>
</evidence>
<dbReference type="InterPro" id="IPR042177">
    <property type="entry name" value="Cell/Rod_1"/>
</dbReference>
<evidence type="ECO:0000256" key="1">
    <source>
        <dbReference type="ARBA" id="ARBA00009369"/>
    </source>
</evidence>
<evidence type="ECO:0000256" key="2">
    <source>
        <dbReference type="ARBA" id="ARBA00013855"/>
    </source>
</evidence>
<dbReference type="EMBL" id="ASJR01000003">
    <property type="protein sequence ID" value="ERP38990.1"/>
    <property type="molecule type" value="Genomic_DNA"/>
</dbReference>
<dbReference type="NCBIfam" id="TIGR00219">
    <property type="entry name" value="mreC"/>
    <property type="match status" value="1"/>
</dbReference>
<organism evidence="7 8">
    <name type="scientific">Chitinivibrio alkaliphilus ACht1</name>
    <dbReference type="NCBI Taxonomy" id="1313304"/>
    <lineage>
        <taxon>Bacteria</taxon>
        <taxon>Pseudomonadati</taxon>
        <taxon>Fibrobacterota</taxon>
        <taxon>Chitinivibrionia</taxon>
        <taxon>Chitinivibrionales</taxon>
        <taxon>Chitinivibrionaceae</taxon>
        <taxon>Chitinivibrio</taxon>
    </lineage>
</organism>
<dbReference type="PATRIC" id="fig|1313304.3.peg.462"/>
<dbReference type="RefSeq" id="WP_022636018.1">
    <property type="nucleotide sequence ID" value="NZ_ASJR01000003.1"/>
</dbReference>
<dbReference type="Pfam" id="PF04085">
    <property type="entry name" value="MreC"/>
    <property type="match status" value="1"/>
</dbReference>
<sequence length="276" mass="31060">MHWIVSFLLEHKNGSSLFVTVVISWMLINSGETQQQQITATLTTILFPIESAVNHTNKIRNLFAENELLAEQVAQLQMQYSNLKYTISTDSLQREFTHLAEEIPYELIQGEVISYEPVPIHRTMTINIGRKQGVRENMPVIDHHGVVGKVSMALSNCSRVQLMRMPDEKLSVLHEASGAIGILKSNDGLNLSIDVSNARDLTLGDTIVTSGLGGIYPPYLPVGTITDIAEAENPLYQRIWIRPFADLHNLRFINVISLESRWAPFSKDIKHLESEE</sequence>
<evidence type="ECO:0000256" key="5">
    <source>
        <dbReference type="PIRNR" id="PIRNR038471"/>
    </source>
</evidence>
<proteinExistence type="inferred from homology"/>
<evidence type="ECO:0000259" key="6">
    <source>
        <dbReference type="Pfam" id="PF04085"/>
    </source>
</evidence>
<dbReference type="PIRSF" id="PIRSF038471">
    <property type="entry name" value="MreC"/>
    <property type="match status" value="1"/>
</dbReference>
<name>U7D7R0_9BACT</name>
<reference evidence="7 8" key="1">
    <citation type="journal article" date="2013" name="Environ. Microbiol.">
        <title>Genome analysis of Chitinivibrio alkaliphilus gen. nov., sp. nov., a novel extremely haloalkaliphilic anaerobic chitinolytic bacterium from the candidate phylum Termite Group 3.</title>
        <authorList>
            <person name="Sorokin D.Y."/>
            <person name="Gumerov V.M."/>
            <person name="Rakitin A.L."/>
            <person name="Beletsky A.V."/>
            <person name="Damste J.S."/>
            <person name="Muyzer G."/>
            <person name="Mardanov A.V."/>
            <person name="Ravin N.V."/>
        </authorList>
    </citation>
    <scope>NUCLEOTIDE SEQUENCE [LARGE SCALE GENOMIC DNA]</scope>
    <source>
        <strain evidence="7 8">ACht1</strain>
    </source>
</reference>
<evidence type="ECO:0000256" key="3">
    <source>
        <dbReference type="ARBA" id="ARBA00022960"/>
    </source>
</evidence>
<gene>
    <name evidence="7" type="ORF">CALK_0480</name>
</gene>
<comment type="caution">
    <text evidence="7">The sequence shown here is derived from an EMBL/GenBank/DDBJ whole genome shotgun (WGS) entry which is preliminary data.</text>
</comment>
<dbReference type="PANTHER" id="PTHR34138">
    <property type="entry name" value="CELL SHAPE-DETERMINING PROTEIN MREC"/>
    <property type="match status" value="1"/>
</dbReference>
<comment type="similarity">
    <text evidence="1 5">Belongs to the MreC family.</text>
</comment>
<dbReference type="Gene3D" id="2.40.10.340">
    <property type="entry name" value="Rod shape-determining protein MreC, domain 1"/>
    <property type="match status" value="1"/>
</dbReference>
<dbReference type="eggNOG" id="COG1792">
    <property type="taxonomic scope" value="Bacteria"/>
</dbReference>
<evidence type="ECO:0000313" key="7">
    <source>
        <dbReference type="EMBL" id="ERP38990.1"/>
    </source>
</evidence>
<dbReference type="OrthoDB" id="9808025at2"/>
<comment type="function">
    <text evidence="5">Involved in formation and maintenance of cell shape.</text>
</comment>
<keyword evidence="3 5" id="KW-0133">Cell shape</keyword>
<dbReference type="PANTHER" id="PTHR34138:SF1">
    <property type="entry name" value="CELL SHAPE-DETERMINING PROTEIN MREC"/>
    <property type="match status" value="1"/>
</dbReference>
<feature type="domain" description="Rod shape-determining protein MreC beta-barrel core" evidence="6">
    <location>
        <begin position="112"/>
        <end position="256"/>
    </location>
</feature>
<dbReference type="AlphaFoldDB" id="U7D7R0"/>
<keyword evidence="8" id="KW-1185">Reference proteome</keyword>
<protein>
    <recommendedName>
        <fullName evidence="2 5">Cell shape-determining protein MreC</fullName>
    </recommendedName>
    <alternativeName>
        <fullName evidence="4 5">Cell shape protein MreC</fullName>
    </alternativeName>
</protein>
<dbReference type="InterPro" id="IPR055342">
    <property type="entry name" value="MreC_beta-barrel_core"/>
</dbReference>
<dbReference type="Proteomes" id="UP000017148">
    <property type="component" value="Unassembled WGS sequence"/>
</dbReference>
<accession>U7D7R0</accession>
<dbReference type="InterPro" id="IPR042175">
    <property type="entry name" value="Cell/Rod_MreC_2"/>
</dbReference>
<evidence type="ECO:0000256" key="4">
    <source>
        <dbReference type="ARBA" id="ARBA00032089"/>
    </source>
</evidence>
<dbReference type="GO" id="GO:0008360">
    <property type="term" value="P:regulation of cell shape"/>
    <property type="evidence" value="ECO:0007669"/>
    <property type="project" value="UniProtKB-KW"/>
</dbReference>
<dbReference type="STRING" id="1313304.CALK_0480"/>
<dbReference type="Gene3D" id="2.40.10.350">
    <property type="entry name" value="Rod shape-determining protein MreC, domain 2"/>
    <property type="match status" value="1"/>
</dbReference>
<dbReference type="GO" id="GO:0005886">
    <property type="term" value="C:plasma membrane"/>
    <property type="evidence" value="ECO:0007669"/>
    <property type="project" value="TreeGrafter"/>
</dbReference>